<dbReference type="GO" id="GO:0004115">
    <property type="term" value="F:3',5'-cyclic-AMP phosphodiesterase activity"/>
    <property type="evidence" value="ECO:0007669"/>
    <property type="project" value="UniProtKB-EC"/>
</dbReference>
<accession>A0A8C9L9A7</accession>
<dbReference type="Ensembl" id="ENSPSTT00000011006.1">
    <property type="protein sequence ID" value="ENSPSTP00000010485.1"/>
    <property type="gene ID" value="ENSPSTG00000007389.1"/>
</dbReference>
<keyword evidence="5" id="KW-0114">cAMP</keyword>
<evidence type="ECO:0000256" key="6">
    <source>
        <dbReference type="ARBA" id="ARBA00033681"/>
    </source>
</evidence>
<evidence type="ECO:0000256" key="5">
    <source>
        <dbReference type="ARBA" id="ARBA00023149"/>
    </source>
</evidence>
<feature type="domain" description="Phosphodiesterase 4 upstream conserved regions (UCR)" evidence="7">
    <location>
        <begin position="8"/>
        <end position="56"/>
    </location>
</feature>
<evidence type="ECO:0000313" key="9">
    <source>
        <dbReference type="Proteomes" id="UP000694428"/>
    </source>
</evidence>
<organism evidence="8 9">
    <name type="scientific">Pavo cristatus</name>
    <name type="common">Indian peafowl</name>
    <name type="synonym">Blue peafowl</name>
    <dbReference type="NCBI Taxonomy" id="9049"/>
    <lineage>
        <taxon>Eukaryota</taxon>
        <taxon>Metazoa</taxon>
        <taxon>Chordata</taxon>
        <taxon>Craniata</taxon>
        <taxon>Vertebrata</taxon>
        <taxon>Euteleostomi</taxon>
        <taxon>Archelosauria</taxon>
        <taxon>Archosauria</taxon>
        <taxon>Dinosauria</taxon>
        <taxon>Saurischia</taxon>
        <taxon>Theropoda</taxon>
        <taxon>Coelurosauria</taxon>
        <taxon>Aves</taxon>
        <taxon>Neognathae</taxon>
        <taxon>Galloanserae</taxon>
        <taxon>Galliformes</taxon>
        <taxon>Phasianidae</taxon>
        <taxon>Phasianinae</taxon>
        <taxon>Pavo</taxon>
    </lineage>
</organism>
<evidence type="ECO:0000259" key="7">
    <source>
        <dbReference type="Pfam" id="PF18100"/>
    </source>
</evidence>
<dbReference type="Pfam" id="PF18100">
    <property type="entry name" value="PDE4_UCR"/>
    <property type="match status" value="1"/>
</dbReference>
<dbReference type="UniPathway" id="UPA00762">
    <property type="reaction ID" value="UER00747"/>
</dbReference>
<evidence type="ECO:0000313" key="8">
    <source>
        <dbReference type="Ensembl" id="ENSPSTP00000010485.1"/>
    </source>
</evidence>
<comment type="similarity">
    <text evidence="2">Belongs to the cyclic nucleotide phosphodiesterase family. PDE4 subfamily.</text>
</comment>
<dbReference type="Proteomes" id="UP000694428">
    <property type="component" value="Unplaced"/>
</dbReference>
<keyword evidence="9" id="KW-1185">Reference proteome</keyword>
<name>A0A8C9L9A7_PAVCR</name>
<keyword evidence="4" id="KW-0378">Hydrolase</keyword>
<dbReference type="InterPro" id="IPR040844">
    <property type="entry name" value="PDE4_UCR"/>
</dbReference>
<dbReference type="GO" id="GO:0006198">
    <property type="term" value="P:cAMP catabolic process"/>
    <property type="evidence" value="ECO:0007669"/>
    <property type="project" value="UniProtKB-UniPathway"/>
</dbReference>
<dbReference type="AlphaFoldDB" id="A0A8C9L9A7"/>
<sequence>MESLPPRQPDYMSVCLFAEEPYQKLAMETLEELDWCLDQLETIQTYRSVSEMASNKVSGGTGLLGSRPHRGSKWPRVLLCVRNGVKPCAVAWLGLSFGKGLMPF</sequence>
<evidence type="ECO:0000256" key="2">
    <source>
        <dbReference type="ARBA" id="ARBA00009517"/>
    </source>
</evidence>
<reference evidence="8" key="2">
    <citation type="submission" date="2025-09" db="UniProtKB">
        <authorList>
            <consortium name="Ensembl"/>
        </authorList>
    </citation>
    <scope>IDENTIFICATION</scope>
</reference>
<evidence type="ECO:0000256" key="1">
    <source>
        <dbReference type="ARBA" id="ARBA00004703"/>
    </source>
</evidence>
<evidence type="ECO:0000256" key="3">
    <source>
        <dbReference type="ARBA" id="ARBA00012276"/>
    </source>
</evidence>
<comment type="pathway">
    <text evidence="1">Purine metabolism; 3',5'-cyclic AMP degradation; AMP from 3',5'-cyclic AMP: step 1/1.</text>
</comment>
<comment type="catalytic activity">
    <reaction evidence="6">
        <text>3',5'-cyclic AMP + H2O = AMP + H(+)</text>
        <dbReference type="Rhea" id="RHEA:25277"/>
        <dbReference type="ChEBI" id="CHEBI:15377"/>
        <dbReference type="ChEBI" id="CHEBI:15378"/>
        <dbReference type="ChEBI" id="CHEBI:58165"/>
        <dbReference type="ChEBI" id="CHEBI:456215"/>
        <dbReference type="EC" id="3.1.4.53"/>
    </reaction>
    <physiologicalReaction direction="left-to-right" evidence="6">
        <dbReference type="Rhea" id="RHEA:25278"/>
    </physiologicalReaction>
</comment>
<protein>
    <recommendedName>
        <fullName evidence="3">3',5'-cyclic-AMP phosphodiesterase</fullName>
        <ecNumber evidence="3">3.1.4.53</ecNumber>
    </recommendedName>
</protein>
<evidence type="ECO:0000256" key="4">
    <source>
        <dbReference type="ARBA" id="ARBA00022801"/>
    </source>
</evidence>
<reference evidence="8" key="1">
    <citation type="submission" date="2025-08" db="UniProtKB">
        <authorList>
            <consortium name="Ensembl"/>
        </authorList>
    </citation>
    <scope>IDENTIFICATION</scope>
</reference>
<dbReference type="EC" id="3.1.4.53" evidence="3"/>
<proteinExistence type="inferred from homology"/>